<organism evidence="1 2">
    <name type="scientific">Actinoplanes cyaneus</name>
    <dbReference type="NCBI Taxonomy" id="52696"/>
    <lineage>
        <taxon>Bacteria</taxon>
        <taxon>Bacillati</taxon>
        <taxon>Actinomycetota</taxon>
        <taxon>Actinomycetes</taxon>
        <taxon>Micromonosporales</taxon>
        <taxon>Micromonosporaceae</taxon>
        <taxon>Actinoplanes</taxon>
    </lineage>
</organism>
<name>A0A919IRL0_9ACTN</name>
<dbReference type="RefSeq" id="WP_203747216.1">
    <property type="nucleotide sequence ID" value="NZ_BAAAUC010000049.1"/>
</dbReference>
<dbReference type="EMBL" id="BOMH01000045">
    <property type="protein sequence ID" value="GID68263.1"/>
    <property type="molecule type" value="Genomic_DNA"/>
</dbReference>
<comment type="caution">
    <text evidence="1">The sequence shown here is derived from an EMBL/GenBank/DDBJ whole genome shotgun (WGS) entry which is preliminary data.</text>
</comment>
<protein>
    <submittedName>
        <fullName evidence="1">Uncharacterized protein</fullName>
    </submittedName>
</protein>
<evidence type="ECO:0000313" key="2">
    <source>
        <dbReference type="Proteomes" id="UP000619479"/>
    </source>
</evidence>
<evidence type="ECO:0000313" key="1">
    <source>
        <dbReference type="EMBL" id="GID68263.1"/>
    </source>
</evidence>
<dbReference type="AlphaFoldDB" id="A0A919IRL0"/>
<dbReference type="Proteomes" id="UP000619479">
    <property type="component" value="Unassembled WGS sequence"/>
</dbReference>
<keyword evidence="2" id="KW-1185">Reference proteome</keyword>
<proteinExistence type="predicted"/>
<accession>A0A919IRL0</accession>
<gene>
    <name evidence="1" type="ORF">Acy02nite_61440</name>
</gene>
<sequence length="147" mass="15590">MEILPGEGVALVRVGETRDMVETRLGPPPHPGIAARSIYDTEPALVVDYDDDVVELVELGSSGEGGEQATLDGVQLTFRFMDDVVAELVALGHRPERGALGYTFPAGFTIFSTGSRSATDLDPFAAPDDPREIVEGVGIAPAAYWMG</sequence>
<reference evidence="1" key="1">
    <citation type="submission" date="2021-01" db="EMBL/GenBank/DDBJ databases">
        <title>Whole genome shotgun sequence of Actinoplanes cyaneus NBRC 14990.</title>
        <authorList>
            <person name="Komaki H."/>
            <person name="Tamura T."/>
        </authorList>
    </citation>
    <scope>NUCLEOTIDE SEQUENCE</scope>
    <source>
        <strain evidence="1">NBRC 14990</strain>
    </source>
</reference>